<organism evidence="1 2">
    <name type="scientific">Bradyrhizobium vignae</name>
    <dbReference type="NCBI Taxonomy" id="1549949"/>
    <lineage>
        <taxon>Bacteria</taxon>
        <taxon>Pseudomonadati</taxon>
        <taxon>Pseudomonadota</taxon>
        <taxon>Alphaproteobacteria</taxon>
        <taxon>Hyphomicrobiales</taxon>
        <taxon>Nitrobacteraceae</taxon>
        <taxon>Bradyrhizobium</taxon>
    </lineage>
</organism>
<evidence type="ECO:0000313" key="1">
    <source>
        <dbReference type="EMBL" id="SPP92839.1"/>
    </source>
</evidence>
<gene>
    <name evidence="1" type="ORF">BRAD3257_1721</name>
</gene>
<proteinExistence type="predicted"/>
<dbReference type="AlphaFoldDB" id="A0A2U3PUN9"/>
<dbReference type="KEGG" id="bvz:BRAD3257_1721"/>
<name>A0A2U3PUN9_9BRAD</name>
<dbReference type="Proteomes" id="UP000246085">
    <property type="component" value="Chromosome BRAD3257"/>
</dbReference>
<accession>A0A2U3PUN9</accession>
<evidence type="ECO:0000313" key="2">
    <source>
        <dbReference type="Proteomes" id="UP000246085"/>
    </source>
</evidence>
<sequence>MTDEVRPPAIGAGDFIWSNFPKREAPGVPSNEQHIALCLRRYKHKTDGYILAAVYTTTRPRGDRPKAKGEIEISKEQAAQLGQNSAFRIDVRRIAAMPLNTDFFPYLDEKGHGVRGNSKHLAEAALKLLAEIVKNDPELVEFLGPPEVRKSIFGR</sequence>
<dbReference type="RefSeq" id="WP_145986969.1">
    <property type="nucleotide sequence ID" value="NZ_LS398110.1"/>
</dbReference>
<dbReference type="EMBL" id="LS398110">
    <property type="protein sequence ID" value="SPP92839.1"/>
    <property type="molecule type" value="Genomic_DNA"/>
</dbReference>
<protein>
    <submittedName>
        <fullName evidence="1">Uncharacterized protein</fullName>
    </submittedName>
</protein>
<reference evidence="1 2" key="1">
    <citation type="submission" date="2018-03" db="EMBL/GenBank/DDBJ databases">
        <authorList>
            <person name="Gully D."/>
        </authorList>
    </citation>
    <scope>NUCLEOTIDE SEQUENCE [LARGE SCALE GENOMIC DNA]</scope>
    <source>
        <strain evidence="1">ORS3257</strain>
    </source>
</reference>